<dbReference type="Proteomes" id="UP000309997">
    <property type="component" value="Unassembled WGS sequence"/>
</dbReference>
<proteinExistence type="predicted"/>
<evidence type="ECO:0000313" key="2">
    <source>
        <dbReference type="Proteomes" id="UP000309997"/>
    </source>
</evidence>
<dbReference type="EMBL" id="RCHU02000002">
    <property type="protein sequence ID" value="KAL3604725.1"/>
    <property type="molecule type" value="Genomic_DNA"/>
</dbReference>
<organism evidence="1 2">
    <name type="scientific">Populus alba</name>
    <name type="common">White poplar</name>
    <dbReference type="NCBI Taxonomy" id="43335"/>
    <lineage>
        <taxon>Eukaryota</taxon>
        <taxon>Viridiplantae</taxon>
        <taxon>Streptophyta</taxon>
        <taxon>Embryophyta</taxon>
        <taxon>Tracheophyta</taxon>
        <taxon>Spermatophyta</taxon>
        <taxon>Magnoliopsida</taxon>
        <taxon>eudicotyledons</taxon>
        <taxon>Gunneridae</taxon>
        <taxon>Pentapetalae</taxon>
        <taxon>rosids</taxon>
        <taxon>fabids</taxon>
        <taxon>Malpighiales</taxon>
        <taxon>Salicaceae</taxon>
        <taxon>Saliceae</taxon>
        <taxon>Populus</taxon>
    </lineage>
</organism>
<evidence type="ECO:0000313" key="1">
    <source>
        <dbReference type="EMBL" id="KAL3604725.1"/>
    </source>
</evidence>
<keyword evidence="2" id="KW-1185">Reference proteome</keyword>
<name>A0ACC4CTP8_POPAL</name>
<comment type="caution">
    <text evidence="1">The sequence shown here is derived from an EMBL/GenBank/DDBJ whole genome shotgun (WGS) entry which is preliminary data.</text>
</comment>
<sequence length="532" mass="58598">MVIDYGTLLQDMLVPRHLGGRHCCVYLPWVVIGDCNGYSIMPEKRGGWFQMRRAQKFIGNIDRCELLDLGFKGSPHFQRRVHGAIISTQVIYVSPRGPGHSIFKLQERCMKSLKLWRPINGEINFDSSLTDALSNMARQAQILNRDVFGRGSSSCHLSWLYGKMALMSVLTHGSSLNLPKPAPRCFSPSRRARALVLNHSRSGHKVFFCNRGTSTFRIRRFQSKDSRNYEAAKDTQGDLDIPSDEAVVNQKNEPTSTGSSFLLILAIALGVAAIFTIMSVGLKQSSTGSFFGVQFLAEGSPSPVMAASPIGFTFKAFGYRIILPEYAPGCVYFWLLMAAGCGLFISEEALNIWVGITLSRMLSLDGTWQSFAGSFSRNAPYIISTVLWVYWGVCISDMIPFYLGKLFKQSGASDDVCSKLGISEEKVLSITSVVQKYGNLAGVVERFSLGARNPTAFLAGTMGVSPECFLTGVCCGGLITLPLQLGIGFLLRERPMFALATVATVVGVWTVFPYVMAASTALFFYLKRRYST</sequence>
<gene>
    <name evidence="1" type="ORF">D5086_005584</name>
</gene>
<reference evidence="1 2" key="1">
    <citation type="journal article" date="2024" name="Plant Biotechnol. J.">
        <title>Genome and CRISPR/Cas9 system of a widespread forest tree (Populus alba) in the world.</title>
        <authorList>
            <person name="Liu Y.J."/>
            <person name="Jiang P.F."/>
            <person name="Han X.M."/>
            <person name="Li X.Y."/>
            <person name="Wang H.M."/>
            <person name="Wang Y.J."/>
            <person name="Wang X.X."/>
            <person name="Zeng Q.Y."/>
        </authorList>
    </citation>
    <scope>NUCLEOTIDE SEQUENCE [LARGE SCALE GENOMIC DNA]</scope>
    <source>
        <strain evidence="2">cv. PAL-ZL1</strain>
    </source>
</reference>
<accession>A0ACC4CTP8</accession>
<protein>
    <submittedName>
        <fullName evidence="1">Uncharacterized protein</fullName>
    </submittedName>
</protein>